<proteinExistence type="predicted"/>
<reference evidence="1 2" key="1">
    <citation type="submission" date="2018-03" db="EMBL/GenBank/DDBJ databases">
        <authorList>
            <person name="Fogelqvist J."/>
        </authorList>
    </citation>
    <scope>NUCLEOTIDE SEQUENCE [LARGE SCALE GENOMIC DNA]</scope>
</reference>
<organism evidence="1 2">
    <name type="scientific">Plasmodiophora brassicae</name>
    <name type="common">Clubroot disease agent</name>
    <dbReference type="NCBI Taxonomy" id="37360"/>
    <lineage>
        <taxon>Eukaryota</taxon>
        <taxon>Sar</taxon>
        <taxon>Rhizaria</taxon>
        <taxon>Endomyxa</taxon>
        <taxon>Phytomyxea</taxon>
        <taxon>Plasmodiophorida</taxon>
        <taxon>Plasmodiophoridae</taxon>
        <taxon>Plasmodiophora</taxon>
    </lineage>
</organism>
<gene>
    <name evidence="1" type="ORF">PLBR_LOCUS6361</name>
</gene>
<evidence type="ECO:0000313" key="1">
    <source>
        <dbReference type="EMBL" id="SPQ99146.1"/>
    </source>
</evidence>
<dbReference type="Gene3D" id="3.40.630.30">
    <property type="match status" value="1"/>
</dbReference>
<dbReference type="Proteomes" id="UP000290189">
    <property type="component" value="Unassembled WGS sequence"/>
</dbReference>
<keyword evidence="1" id="KW-0496">Mitochondrion</keyword>
<evidence type="ECO:0000313" key="2">
    <source>
        <dbReference type="Proteomes" id="UP000290189"/>
    </source>
</evidence>
<dbReference type="EMBL" id="OVEO01000011">
    <property type="protein sequence ID" value="SPQ99146.1"/>
    <property type="molecule type" value="Genomic_DNA"/>
</dbReference>
<sequence length="645" mass="71864">MELDGLASYNLFAYIDAFPLDAPAAPPPDERHGGDGDAADPIWDAFDTCDSASRLLRVDPWLLDDDDDQAADSARLLKTSMFPYVTPAVGNYKRPRLETFKPVTAADSMGARRINPAAISSDSQAPIGCTLPSPSRPLQRLSTPNLFLVQMQDADWDAFRTVVVGYGDDASRVRDAFDMYLRQWRTNRLGPFVVYARERWAPDGQHLAGFLKLSLSNGSERCQSLQIRFALLPQYCNQRRVIYEALQAVLVWLLDDRRLFDQHRQVYVPYEISASRQNAIAMMANGHDGAVLISDVQEGAQQQMVLTEADGIRDVVARIEAHLASGDLIPDVINADIWTSRSENGLFEMCVKWEVPLLKVDDDGSIHLFMSTYHDTPVETTLLTALPVDATYKMRLDLCAVEATGAAADSPDNCCRIKAKDVTLGQATIVFSGVRKAKVGDKTRVYVIRSQLVRHDKRAVVIDTCQSRACQLTSSRRVYRAADDRIQPPDVLSPVSDASWESRSSLLAAFTQACVVHWKAGFPLWLFTQEKVAMEVRPFGVPGEAAMRVQLVDVQSNLPVHLVAVNHTVKSSTETLVAYGNDDGAWVVDLRVNSKKEVQNRMSYLHVSFHRVTDRHVHPEPDAEFNSTFVINVGTTYANLRRRPA</sequence>
<dbReference type="AlphaFoldDB" id="A0A3P3YG30"/>
<accession>A0A3P3YG30</accession>
<protein>
    <submittedName>
        <fullName evidence="1">Uncharacterized protein</fullName>
    </submittedName>
</protein>
<geneLocation type="mitochondrion" evidence="1"/>
<name>A0A3P3YG30_PLABS</name>